<proteinExistence type="predicted"/>
<name>A0A0F9DL74_9ZZZZ</name>
<gene>
    <name evidence="1" type="ORF">LCGC14_2185740</name>
</gene>
<evidence type="ECO:0000313" key="1">
    <source>
        <dbReference type="EMBL" id="KKL62384.1"/>
    </source>
</evidence>
<protein>
    <submittedName>
        <fullName evidence="1">Uncharacterized protein</fullName>
    </submittedName>
</protein>
<dbReference type="AlphaFoldDB" id="A0A0F9DL74"/>
<comment type="caution">
    <text evidence="1">The sequence shown here is derived from an EMBL/GenBank/DDBJ whole genome shotgun (WGS) entry which is preliminary data.</text>
</comment>
<organism evidence="1">
    <name type="scientific">marine sediment metagenome</name>
    <dbReference type="NCBI Taxonomy" id="412755"/>
    <lineage>
        <taxon>unclassified sequences</taxon>
        <taxon>metagenomes</taxon>
        <taxon>ecological metagenomes</taxon>
    </lineage>
</organism>
<sequence length="357" mass="37669">MPVRTGGGGIESLKKLMEYLQLGMPEHGPRPPGVAVGSAIGQVAGGAADIGGDLYKGFKDIMAGVQEGYSGVEAPKPPVLSAPTEKSVLPGPKVSQAAPRKVVDPLEQQAAAGPGFAQGVPPTPQPSFNLGGPGQFQGIGAADMTMPNVPQPGMGARLTQGMKDIFGPGGAVDWEWNIPDTGITLAPGQTRRQRAGAMAGRGAEADLAATQAGTLKDLSQAGVYELESDPDFQRFKLMQPALAAALLEEGRNKRFDIGRQVGEKDIYLGEGMDRRVGAQIQGRAENVMTQGTFAGINRATPTGGDVGRLQQNALFQYFKIRNEAGPEEASLFWLTNFPGQPEPQLPEQESTSWLPWR</sequence>
<accession>A0A0F9DL74</accession>
<dbReference type="EMBL" id="LAZR01028506">
    <property type="protein sequence ID" value="KKL62384.1"/>
    <property type="molecule type" value="Genomic_DNA"/>
</dbReference>
<reference evidence="1" key="1">
    <citation type="journal article" date="2015" name="Nature">
        <title>Complex archaea that bridge the gap between prokaryotes and eukaryotes.</title>
        <authorList>
            <person name="Spang A."/>
            <person name="Saw J.H."/>
            <person name="Jorgensen S.L."/>
            <person name="Zaremba-Niedzwiedzka K."/>
            <person name="Martijn J."/>
            <person name="Lind A.E."/>
            <person name="van Eijk R."/>
            <person name="Schleper C."/>
            <person name="Guy L."/>
            <person name="Ettema T.J."/>
        </authorList>
    </citation>
    <scope>NUCLEOTIDE SEQUENCE</scope>
</reference>